<evidence type="ECO:0000313" key="9">
    <source>
        <dbReference type="EMBL" id="ABK19276.1"/>
    </source>
</evidence>
<keyword evidence="3" id="KW-0949">S-adenosyl-L-methionine</keyword>
<evidence type="ECO:0000256" key="3">
    <source>
        <dbReference type="ARBA" id="ARBA00022691"/>
    </source>
</evidence>
<dbReference type="GO" id="GO:0051539">
    <property type="term" value="F:4 iron, 4 sulfur cluster binding"/>
    <property type="evidence" value="ECO:0007669"/>
    <property type="project" value="UniProtKB-KW"/>
</dbReference>
<name>A0LPC4_SYNFM</name>
<evidence type="ECO:0000256" key="2">
    <source>
        <dbReference type="ARBA" id="ARBA00022485"/>
    </source>
</evidence>
<evidence type="ECO:0000259" key="8">
    <source>
        <dbReference type="PROSITE" id="PS51918"/>
    </source>
</evidence>
<dbReference type="SUPFAM" id="SSF102114">
    <property type="entry name" value="Radical SAM enzymes"/>
    <property type="match status" value="1"/>
</dbReference>
<evidence type="ECO:0000256" key="7">
    <source>
        <dbReference type="SAM" id="MobiDB-lite"/>
    </source>
</evidence>
<dbReference type="Gene3D" id="3.20.20.70">
    <property type="entry name" value="Aldolase class I"/>
    <property type="match status" value="1"/>
</dbReference>
<dbReference type="SFLD" id="SFLDS00029">
    <property type="entry name" value="Radical_SAM"/>
    <property type="match status" value="1"/>
</dbReference>
<dbReference type="Pfam" id="PF04055">
    <property type="entry name" value="Radical_SAM"/>
    <property type="match status" value="1"/>
</dbReference>
<sequence length="244" mass="27106">MSPYVYGPVPSRRLGRSLGIDLVPMKTCTYDCLYCQLGKTTLKTTRRREWVTVEAVLTELEGHLAGEPDYITISGSGEPSLHSGLGSLISAIKAMPPAPVEVLTNSSLLWLPEVREALSGADLVIPSLDAGEDRLLRRVNRPHQEVTFHRMIDGLHEFRRALASVQPRAAFFDPPRPLEPPSQLNPATPEPARKQASRSSNGNRLPSSKRNQVLIDATPMKPREETGGRRSRFPATRWRPPQTF</sequence>
<protein>
    <submittedName>
        <fullName evidence="9">Radical SAM domain protein</fullName>
    </submittedName>
</protein>
<dbReference type="Proteomes" id="UP000001784">
    <property type="component" value="Chromosome"/>
</dbReference>
<dbReference type="InterPro" id="IPR013785">
    <property type="entry name" value="Aldolase_TIM"/>
</dbReference>
<dbReference type="eggNOG" id="COG0731">
    <property type="taxonomic scope" value="Bacteria"/>
</dbReference>
<dbReference type="HOGENOM" id="CLU_058377_2_0_7"/>
<dbReference type="InParanoid" id="A0LPC4"/>
<feature type="domain" description="Radical SAM core" evidence="8">
    <location>
        <begin position="14"/>
        <end position="229"/>
    </location>
</feature>
<dbReference type="PROSITE" id="PS51918">
    <property type="entry name" value="RADICAL_SAM"/>
    <property type="match status" value="1"/>
</dbReference>
<dbReference type="AlphaFoldDB" id="A0LPC4"/>
<evidence type="ECO:0000256" key="4">
    <source>
        <dbReference type="ARBA" id="ARBA00022723"/>
    </source>
</evidence>
<evidence type="ECO:0000256" key="1">
    <source>
        <dbReference type="ARBA" id="ARBA00001966"/>
    </source>
</evidence>
<dbReference type="PANTHER" id="PTHR43787">
    <property type="entry name" value="FEMO COFACTOR BIOSYNTHESIS PROTEIN NIFB-RELATED"/>
    <property type="match status" value="1"/>
</dbReference>
<feature type="compositionally biased region" description="Polar residues" evidence="7">
    <location>
        <begin position="197"/>
        <end position="211"/>
    </location>
</feature>
<accession>A0LPC4</accession>
<dbReference type="SFLD" id="SFLDG01083">
    <property type="entry name" value="Uncharacterised_Radical_SAM_Su"/>
    <property type="match status" value="1"/>
</dbReference>
<dbReference type="OrthoDB" id="9800840at2"/>
<dbReference type="InterPro" id="IPR007197">
    <property type="entry name" value="rSAM"/>
</dbReference>
<comment type="cofactor">
    <cofactor evidence="1">
        <name>[4Fe-4S] cluster</name>
        <dbReference type="ChEBI" id="CHEBI:49883"/>
    </cofactor>
</comment>
<reference evidence="9 10" key="1">
    <citation type="submission" date="2006-10" db="EMBL/GenBank/DDBJ databases">
        <title>Complete sequence of Syntrophobacter fumaroxidans MPOB.</title>
        <authorList>
            <consortium name="US DOE Joint Genome Institute"/>
            <person name="Copeland A."/>
            <person name="Lucas S."/>
            <person name="Lapidus A."/>
            <person name="Barry K."/>
            <person name="Detter J.C."/>
            <person name="Glavina del Rio T."/>
            <person name="Hammon N."/>
            <person name="Israni S."/>
            <person name="Pitluck S."/>
            <person name="Goltsman E.G."/>
            <person name="Martinez M."/>
            <person name="Schmutz J."/>
            <person name="Larimer F."/>
            <person name="Land M."/>
            <person name="Hauser L."/>
            <person name="Kyrpides N."/>
            <person name="Kim E."/>
            <person name="Boone D.R."/>
            <person name="Brockman F."/>
            <person name="Culley D."/>
            <person name="Ferry J."/>
            <person name="Gunsalus R."/>
            <person name="McInerney M.J."/>
            <person name="Morrison M."/>
            <person name="Plugge C."/>
            <person name="Rohlin L."/>
            <person name="Scholten J."/>
            <person name="Sieber J."/>
            <person name="Stams A.J.M."/>
            <person name="Worm P."/>
            <person name="Henstra A.M."/>
            <person name="Richardson P."/>
        </authorList>
    </citation>
    <scope>NUCLEOTIDE SEQUENCE [LARGE SCALE GENOMIC DNA]</scope>
    <source>
        <strain evidence="10">DSM 10017 / MPOB</strain>
    </source>
</reference>
<dbReference type="CDD" id="cd01335">
    <property type="entry name" value="Radical_SAM"/>
    <property type="match status" value="1"/>
</dbReference>
<keyword evidence="5" id="KW-0408">Iron</keyword>
<dbReference type="InterPro" id="IPR058240">
    <property type="entry name" value="rSAM_sf"/>
</dbReference>
<feature type="region of interest" description="Disordered" evidence="7">
    <location>
        <begin position="171"/>
        <end position="244"/>
    </location>
</feature>
<evidence type="ECO:0000256" key="5">
    <source>
        <dbReference type="ARBA" id="ARBA00023004"/>
    </source>
</evidence>
<organism evidence="9 10">
    <name type="scientific">Syntrophobacter fumaroxidans (strain DSM 10017 / MPOB)</name>
    <dbReference type="NCBI Taxonomy" id="335543"/>
    <lineage>
        <taxon>Bacteria</taxon>
        <taxon>Pseudomonadati</taxon>
        <taxon>Thermodesulfobacteriota</taxon>
        <taxon>Syntrophobacteria</taxon>
        <taxon>Syntrophobacterales</taxon>
        <taxon>Syntrophobacteraceae</taxon>
        <taxon>Syntrophobacter</taxon>
    </lineage>
</organism>
<dbReference type="PANTHER" id="PTHR43787:SF11">
    <property type="entry name" value="UPF0026 PROTEIN SLR1464"/>
    <property type="match status" value="1"/>
</dbReference>
<keyword evidence="6" id="KW-0411">Iron-sulfur</keyword>
<keyword evidence="10" id="KW-1185">Reference proteome</keyword>
<dbReference type="GO" id="GO:0003824">
    <property type="term" value="F:catalytic activity"/>
    <property type="evidence" value="ECO:0007669"/>
    <property type="project" value="InterPro"/>
</dbReference>
<dbReference type="KEGG" id="sfu:Sfum_3606"/>
<keyword evidence="4" id="KW-0479">Metal-binding</keyword>
<gene>
    <name evidence="9" type="ordered locus">Sfum_3606</name>
</gene>
<evidence type="ECO:0000313" key="10">
    <source>
        <dbReference type="Proteomes" id="UP000001784"/>
    </source>
</evidence>
<dbReference type="RefSeq" id="WP_011700401.1">
    <property type="nucleotide sequence ID" value="NC_008554.1"/>
</dbReference>
<evidence type="ECO:0000256" key="6">
    <source>
        <dbReference type="ARBA" id="ARBA00023014"/>
    </source>
</evidence>
<keyword evidence="2" id="KW-0004">4Fe-4S</keyword>
<dbReference type="InterPro" id="IPR040084">
    <property type="entry name" value="GTPase_Obg"/>
</dbReference>
<dbReference type="EMBL" id="CP000478">
    <property type="protein sequence ID" value="ABK19276.1"/>
    <property type="molecule type" value="Genomic_DNA"/>
</dbReference>
<dbReference type="STRING" id="335543.Sfum_3606"/>
<proteinExistence type="predicted"/>
<dbReference type="GO" id="GO:0046872">
    <property type="term" value="F:metal ion binding"/>
    <property type="evidence" value="ECO:0007669"/>
    <property type="project" value="UniProtKB-KW"/>
</dbReference>